<reference evidence="2" key="3">
    <citation type="submission" date="2015-02" db="UniProtKB">
        <authorList>
            <consortium name="EnsemblProtists"/>
        </authorList>
    </citation>
    <scope>IDENTIFICATION</scope>
    <source>
        <strain evidence="2">DAOM BR144</strain>
    </source>
</reference>
<feature type="compositionally biased region" description="Low complexity" evidence="1">
    <location>
        <begin position="78"/>
        <end position="91"/>
    </location>
</feature>
<dbReference type="OMA" id="YNGARRC"/>
<evidence type="ECO:0000313" key="2">
    <source>
        <dbReference type="EnsemblProtists" id="PYU1_T010259"/>
    </source>
</evidence>
<feature type="region of interest" description="Disordered" evidence="1">
    <location>
        <begin position="208"/>
        <end position="227"/>
    </location>
</feature>
<dbReference type="Proteomes" id="UP000019132">
    <property type="component" value="Unassembled WGS sequence"/>
</dbReference>
<feature type="region of interest" description="Disordered" evidence="1">
    <location>
        <begin position="69"/>
        <end position="104"/>
    </location>
</feature>
<evidence type="ECO:0000313" key="3">
    <source>
        <dbReference type="Proteomes" id="UP000019132"/>
    </source>
</evidence>
<dbReference type="InParanoid" id="K3WZ60"/>
<organism evidence="2 3">
    <name type="scientific">Globisporangium ultimum (strain ATCC 200006 / CBS 805.95 / DAOM BR144)</name>
    <name type="common">Pythium ultimum</name>
    <dbReference type="NCBI Taxonomy" id="431595"/>
    <lineage>
        <taxon>Eukaryota</taxon>
        <taxon>Sar</taxon>
        <taxon>Stramenopiles</taxon>
        <taxon>Oomycota</taxon>
        <taxon>Peronosporomycetes</taxon>
        <taxon>Pythiales</taxon>
        <taxon>Pythiaceae</taxon>
        <taxon>Globisporangium</taxon>
    </lineage>
</organism>
<dbReference type="EMBL" id="GL376623">
    <property type="status" value="NOT_ANNOTATED_CDS"/>
    <property type="molecule type" value="Genomic_DNA"/>
</dbReference>
<reference evidence="3" key="1">
    <citation type="journal article" date="2010" name="Genome Biol.">
        <title>Genome sequence of the necrotrophic plant pathogen Pythium ultimum reveals original pathogenicity mechanisms and effector repertoire.</title>
        <authorList>
            <person name="Levesque C.A."/>
            <person name="Brouwer H."/>
            <person name="Cano L."/>
            <person name="Hamilton J.P."/>
            <person name="Holt C."/>
            <person name="Huitema E."/>
            <person name="Raffaele S."/>
            <person name="Robideau G.P."/>
            <person name="Thines M."/>
            <person name="Win J."/>
            <person name="Zerillo M.M."/>
            <person name="Beakes G.W."/>
            <person name="Boore J.L."/>
            <person name="Busam D."/>
            <person name="Dumas B."/>
            <person name="Ferriera S."/>
            <person name="Fuerstenberg S.I."/>
            <person name="Gachon C.M."/>
            <person name="Gaulin E."/>
            <person name="Govers F."/>
            <person name="Grenville-Briggs L."/>
            <person name="Horner N."/>
            <person name="Hostetler J."/>
            <person name="Jiang R.H."/>
            <person name="Johnson J."/>
            <person name="Krajaejun T."/>
            <person name="Lin H."/>
            <person name="Meijer H.J."/>
            <person name="Moore B."/>
            <person name="Morris P."/>
            <person name="Phuntmart V."/>
            <person name="Puiu D."/>
            <person name="Shetty J."/>
            <person name="Stajich J.E."/>
            <person name="Tripathy S."/>
            <person name="Wawra S."/>
            <person name="van West P."/>
            <person name="Whitty B.R."/>
            <person name="Coutinho P.M."/>
            <person name="Henrissat B."/>
            <person name="Martin F."/>
            <person name="Thomas P.D."/>
            <person name="Tyler B.M."/>
            <person name="De Vries R.P."/>
            <person name="Kamoun S."/>
            <person name="Yandell M."/>
            <person name="Tisserat N."/>
            <person name="Buell C.R."/>
        </authorList>
    </citation>
    <scope>NUCLEOTIDE SEQUENCE</scope>
    <source>
        <strain evidence="3">DAOM:BR144</strain>
    </source>
</reference>
<accession>K3WZ60</accession>
<dbReference type="STRING" id="431595.K3WZ60"/>
<sequence>MNSDATTQAWLKAELTSALGFAEVDDITAYIFSSFVTKQDAVLYLTELLGLPPSRAEAIATRLFTKPNATAKPNKQQPSAPSALVPPAAVPNSRIKQPKSKKHNAPKIMHSRIINCLQCGKIEHNGGRACTFCGTELRYEELDKHEIDHAAQQHMETLVLYDETSAARTTVIDAEQQFYEEVEARGDKDSRRPITLDLDLESKQFVLNSSSDVRGPPPNNVRIYRNDDLSKDARDLCEGIQRRLDGDQKSHGRQQRQGGSAVLESPQDAATLHEEPAVIIEEEFGLVFV</sequence>
<dbReference type="eggNOG" id="ENOG502RZ95">
    <property type="taxonomic scope" value="Eukaryota"/>
</dbReference>
<proteinExistence type="predicted"/>
<evidence type="ECO:0000256" key="1">
    <source>
        <dbReference type="SAM" id="MobiDB-lite"/>
    </source>
</evidence>
<reference evidence="3" key="2">
    <citation type="submission" date="2010-04" db="EMBL/GenBank/DDBJ databases">
        <authorList>
            <person name="Buell R."/>
            <person name="Hamilton J."/>
            <person name="Hostetler J."/>
        </authorList>
    </citation>
    <scope>NUCLEOTIDE SEQUENCE [LARGE SCALE GENOMIC DNA]</scope>
    <source>
        <strain evidence="3">DAOM:BR144</strain>
    </source>
</reference>
<keyword evidence="3" id="KW-1185">Reference proteome</keyword>
<dbReference type="AlphaFoldDB" id="K3WZ60"/>
<name>K3WZ60_GLOUD</name>
<dbReference type="EnsemblProtists" id="PYU1_T010259">
    <property type="protein sequence ID" value="PYU1_T010259"/>
    <property type="gene ID" value="PYU1_G010239"/>
</dbReference>
<dbReference type="HOGENOM" id="CLU_067959_0_0_1"/>
<protein>
    <submittedName>
        <fullName evidence="2">Uncharacterized protein</fullName>
    </submittedName>
</protein>
<feature type="region of interest" description="Disordered" evidence="1">
    <location>
        <begin position="243"/>
        <end position="274"/>
    </location>
</feature>
<dbReference type="VEuPathDB" id="FungiDB:PYU1_G010239"/>